<reference evidence="1 2" key="1">
    <citation type="journal article" date="2013" name="PLoS ONE">
        <title>Enrichment and Genome Sequence of the Group I.1a Ammonia-Oxidizing Archaeon ?Ca. Nitrosotenuis uzonensis? Representing a Clade Globally.</title>
        <authorList>
            <person name="Lebedeva E.V."/>
            <person name="Hatzenpichler R."/>
            <person name="Pelletier E."/>
            <person name="Schuster N."/>
            <person name="Hauzmayer S."/>
            <person name="Bulaev A."/>
            <person name="Grigor'eva N.V."/>
            <person name="Galushko A."/>
            <person name="Schmid M."/>
            <person name="Palatinszky M."/>
            <person name="Le Paslier D."/>
            <person name="Daims H."/>
            <person name="Wagner M."/>
        </authorList>
    </citation>
    <scope>NUCLEOTIDE SEQUENCE [LARGE SCALE GENOMIC DNA]</scope>
    <source>
        <strain evidence="1 2">N4</strain>
    </source>
</reference>
<dbReference type="STRING" id="1407055.NITUZ_40558"/>
<organism evidence="1 2">
    <name type="scientific">Candidatus Nitrosotenuis uzonensis</name>
    <dbReference type="NCBI Taxonomy" id="1407055"/>
    <lineage>
        <taxon>Archaea</taxon>
        <taxon>Nitrososphaerota</taxon>
        <taxon>Candidatus Nitrosotenuis</taxon>
    </lineage>
</organism>
<evidence type="ECO:0000313" key="1">
    <source>
        <dbReference type="EMBL" id="CDI06392.1"/>
    </source>
</evidence>
<protein>
    <submittedName>
        <fullName evidence="1">Uncharacterized protein</fullName>
    </submittedName>
</protein>
<name>V6AV34_9ARCH</name>
<dbReference type="EMBL" id="CBTY010000009">
    <property type="protein sequence ID" value="CDI06392.1"/>
    <property type="molecule type" value="Genomic_DNA"/>
</dbReference>
<dbReference type="Proteomes" id="UP000018159">
    <property type="component" value="Unassembled WGS sequence"/>
</dbReference>
<sequence>MRNPILLSAFSTCLISILLFIPQGMTSSQAENIPISSDTVGGLSIIAEFKFSQGNEVVKSFKIFNQKEGYKISQPPRETPVFQLIGGVGNDKPMLYYVTDSTLSQMSAVKDYTQFDVVVYLYRGNELLRELDYTDCMVSDYKITTLHDGDETFSGKTQFVIADTFEFKCGGYVLKSPVYDNSKR</sequence>
<dbReference type="AlphaFoldDB" id="V6AV34"/>
<accession>V6AV34</accession>
<proteinExistence type="predicted"/>
<keyword evidence="2" id="KW-1185">Reference proteome</keyword>
<gene>
    <name evidence="1" type="ORF">NITUZ_40558</name>
</gene>
<evidence type="ECO:0000313" key="2">
    <source>
        <dbReference type="Proteomes" id="UP000018159"/>
    </source>
</evidence>
<comment type="caution">
    <text evidence="1">The sequence shown here is derived from an EMBL/GenBank/DDBJ whole genome shotgun (WGS) entry which is preliminary data.</text>
</comment>